<protein>
    <submittedName>
        <fullName evidence="3">Hypothetical prophage lsa1protein</fullName>
    </submittedName>
</protein>
<dbReference type="RefSeq" id="WP_011374303.1">
    <property type="nucleotide sequence ID" value="NC_007576.1"/>
</dbReference>
<dbReference type="AlphaFoldDB" id="Q38Y31"/>
<name>Q38Y31_LATSS</name>
<evidence type="ECO:0000313" key="3">
    <source>
        <dbReference type="EMBL" id="CAI54898.1"/>
    </source>
</evidence>
<dbReference type="EMBL" id="CR936503">
    <property type="protein sequence ID" value="CAI54898.1"/>
    <property type="molecule type" value="Genomic_DNA"/>
</dbReference>
<dbReference type="HOGENOM" id="CLU_082084_1_0_9"/>
<dbReference type="eggNOG" id="COG5519">
    <property type="taxonomic scope" value="Bacteria"/>
</dbReference>
<dbReference type="InterPro" id="IPR014820">
    <property type="entry name" value="PriCT_1"/>
</dbReference>
<organism evidence="3 4">
    <name type="scientific">Latilactobacillus sakei subsp. sakei (strain 23K)</name>
    <name type="common">Lactobacillus sakei subsp. sakei</name>
    <dbReference type="NCBI Taxonomy" id="314315"/>
    <lineage>
        <taxon>Bacteria</taxon>
        <taxon>Bacillati</taxon>
        <taxon>Bacillota</taxon>
        <taxon>Bacilli</taxon>
        <taxon>Lactobacillales</taxon>
        <taxon>Lactobacillaceae</taxon>
        <taxon>Latilactobacillus</taxon>
    </lineage>
</organism>
<dbReference type="CDD" id="cd04859">
    <property type="entry name" value="Prim_Pol"/>
    <property type="match status" value="1"/>
</dbReference>
<dbReference type="Proteomes" id="UP000002707">
    <property type="component" value="Chromosome"/>
</dbReference>
<feature type="domain" description="Primase C-terminal 1" evidence="1">
    <location>
        <begin position="198"/>
        <end position="262"/>
    </location>
</feature>
<evidence type="ECO:0000313" key="4">
    <source>
        <dbReference type="Proteomes" id="UP000002707"/>
    </source>
</evidence>
<dbReference type="Pfam" id="PF08708">
    <property type="entry name" value="PriCT_1"/>
    <property type="match status" value="1"/>
</dbReference>
<sequence length="266" mass="29796">MPVLLNDAMSYAKRGLQVFPLTPNSKIPLKGTQGSKEATSTPEQVKTWWTNNPDCNIGVATRGFIVLDIDINHVDDADGYHSLEVLEDTYNKLPETLTVKTASGGRHLYFKLPEGVELPQKIAFLNGVDIKANPNNYVLLPPSRINGDAYTFENKRPMADLPEWLTGFILKRNKIKRTSRAFSANKRYRSHVTELIETLTLGFETGRRNDTAAKITGQLLAYGVDVRLAWQLVQYANGNSSEPLLQNELERTFESIARRELGATCN</sequence>
<proteinExistence type="predicted"/>
<evidence type="ECO:0000259" key="2">
    <source>
        <dbReference type="SMART" id="SM00943"/>
    </source>
</evidence>
<accession>Q38Y31</accession>
<dbReference type="STRING" id="314315.LCA_0594"/>
<dbReference type="InterPro" id="IPR015330">
    <property type="entry name" value="DNA_primase/pol_bifunc_N"/>
</dbReference>
<keyword evidence="4" id="KW-1185">Reference proteome</keyword>
<reference evidence="4" key="1">
    <citation type="journal article" date="2005" name="Nat. Biotechnol.">
        <title>The complete genome sequence of the meat-borne lactic acid bacterium Lactobacillus sakei 23K.</title>
        <authorList>
            <person name="Chaillou S."/>
            <person name="Champomier-Verges M.-C."/>
            <person name="Cornet M."/>
            <person name="Crutz-Le Coq A.-M."/>
            <person name="Dudez A.-M."/>
            <person name="Martin V."/>
            <person name="Beaufils S."/>
            <person name="Darbon-Rongere E."/>
            <person name="Bossy R."/>
            <person name="Loux V."/>
            <person name="Zagorec M."/>
        </authorList>
    </citation>
    <scope>NUCLEOTIDE SEQUENCE [LARGE SCALE GENOMIC DNA]</scope>
    <source>
        <strain evidence="4">23K</strain>
    </source>
</reference>
<gene>
    <name evidence="3" type="ordered locus">LCA_0594</name>
</gene>
<feature type="domain" description="DNA primase/polymerase bifunctional N-terminal" evidence="2">
    <location>
        <begin position="8"/>
        <end position="165"/>
    </location>
</feature>
<dbReference type="KEGG" id="lsa:LCA_0594"/>
<evidence type="ECO:0000259" key="1">
    <source>
        <dbReference type="SMART" id="SM00942"/>
    </source>
</evidence>
<dbReference type="SMART" id="SM00943">
    <property type="entry name" value="Prim-Pol"/>
    <property type="match status" value="1"/>
</dbReference>
<dbReference type="SUPFAM" id="SSF56747">
    <property type="entry name" value="Prim-pol domain"/>
    <property type="match status" value="1"/>
</dbReference>
<dbReference type="SMART" id="SM00942">
    <property type="entry name" value="PriCT_1"/>
    <property type="match status" value="1"/>
</dbReference>
<dbReference type="Pfam" id="PF09250">
    <property type="entry name" value="Prim-Pol"/>
    <property type="match status" value="1"/>
</dbReference>